<organism evidence="1 2">
    <name type="scientific">Schaalia canis</name>
    <dbReference type="NCBI Taxonomy" id="100469"/>
    <lineage>
        <taxon>Bacteria</taxon>
        <taxon>Bacillati</taxon>
        <taxon>Actinomycetota</taxon>
        <taxon>Actinomycetes</taxon>
        <taxon>Actinomycetales</taxon>
        <taxon>Actinomycetaceae</taxon>
        <taxon>Schaalia</taxon>
    </lineage>
</organism>
<dbReference type="InterPro" id="IPR017438">
    <property type="entry name" value="ATP-NAD_kinase_N"/>
</dbReference>
<dbReference type="Gene3D" id="3.40.50.10330">
    <property type="entry name" value="Probable inorganic polyphosphate/atp-NAD kinase, domain 1"/>
    <property type="match status" value="1"/>
</dbReference>
<sequence>MLRPRLVLVYRNTELTELLARHSTRGQAEFFLRSRGRSLEDVDRAHASTEAALATIRAAVPAEWNVAEVERADLSRFLFLENDIIAVVGSDGLVANVAKYLSGQPVFGINAMPEINAGVLVPLSVDTGARLLSRHAAGQAAQATGLTMVQCELDDGQRLNALNDIFIGHSSHQSARYLLHVDGQEERQSSSGIIASTGAGATGWAASLAPAYGHPVLPAQTDRAVAWFVREAWPSPATGTTLVNGMIGDGQSLSLTVQSERLVAFGDGLEEDCLVAQWGQTLAVSVSGERLHLVQPDI</sequence>
<dbReference type="Gene3D" id="2.60.200.30">
    <property type="entry name" value="Probable inorganic polyphosphate/atp-NAD kinase, domain 2"/>
    <property type="match status" value="1"/>
</dbReference>
<evidence type="ECO:0000313" key="1">
    <source>
        <dbReference type="EMBL" id="RRC94913.1"/>
    </source>
</evidence>
<dbReference type="GO" id="GO:0019674">
    <property type="term" value="P:NAD+ metabolic process"/>
    <property type="evidence" value="ECO:0007669"/>
    <property type="project" value="InterPro"/>
</dbReference>
<dbReference type="OrthoDB" id="1889537at2"/>
<dbReference type="PANTHER" id="PTHR13158:SF5">
    <property type="entry name" value="NAD KINASE 2, MITOCHONDRIAL"/>
    <property type="match status" value="1"/>
</dbReference>
<reference evidence="1 2" key="1">
    <citation type="submission" date="2018-11" db="EMBL/GenBank/DDBJ databases">
        <title>Genomes From Bacteria Associated with the Canine Oral Cavity: a Test Case for Automated Genome-Based Taxonomic Assignment.</title>
        <authorList>
            <person name="Coil D.A."/>
            <person name="Jospin G."/>
            <person name="Darling A.E."/>
            <person name="Wallis C."/>
            <person name="Davis I.J."/>
            <person name="Harris S."/>
            <person name="Eisen J.A."/>
            <person name="Holcombe L.J."/>
            <person name="O'Flynn C."/>
        </authorList>
    </citation>
    <scope>NUCLEOTIDE SEQUENCE [LARGE SCALE GENOMIC DNA]</scope>
    <source>
        <strain evidence="1 2">OH770</strain>
    </source>
</reference>
<dbReference type="InterPro" id="IPR016064">
    <property type="entry name" value="NAD/diacylglycerol_kinase_sf"/>
</dbReference>
<dbReference type="AlphaFoldDB" id="A0A3P1SCA9"/>
<gene>
    <name evidence="1" type="ORF">EII11_08250</name>
</gene>
<evidence type="ECO:0000313" key="2">
    <source>
        <dbReference type="Proteomes" id="UP000280444"/>
    </source>
</evidence>
<protein>
    <submittedName>
        <fullName evidence="1">Uncharacterized protein</fullName>
    </submittedName>
</protein>
<dbReference type="GO" id="GO:0003951">
    <property type="term" value="F:NAD+ kinase activity"/>
    <property type="evidence" value="ECO:0007669"/>
    <property type="project" value="InterPro"/>
</dbReference>
<keyword evidence="2" id="KW-1185">Reference proteome</keyword>
<name>A0A3P1SCA9_9ACTO</name>
<dbReference type="InterPro" id="IPR017437">
    <property type="entry name" value="ATP-NAD_kinase_PpnK-typ_C"/>
</dbReference>
<proteinExistence type="predicted"/>
<dbReference type="PANTHER" id="PTHR13158">
    <property type="match status" value="1"/>
</dbReference>
<dbReference type="SUPFAM" id="SSF111331">
    <property type="entry name" value="NAD kinase/diacylglycerol kinase-like"/>
    <property type="match status" value="1"/>
</dbReference>
<dbReference type="EMBL" id="RQZF01000009">
    <property type="protein sequence ID" value="RRC94913.1"/>
    <property type="molecule type" value="Genomic_DNA"/>
</dbReference>
<dbReference type="Proteomes" id="UP000280444">
    <property type="component" value="Unassembled WGS sequence"/>
</dbReference>
<accession>A0A3P1SCA9</accession>
<comment type="caution">
    <text evidence="1">The sequence shown here is derived from an EMBL/GenBank/DDBJ whole genome shotgun (WGS) entry which is preliminary data.</text>
</comment>